<sequence length="601" mass="66395">MRNRNRAWVGLLGCLWLLAGCSSGGGEYEKLMASADKAMESLDVDTAIAQYRKVAEMDPEKLKYGEGRLVIVSELQLNAEVLKGRLDELKSRTEEVKKSVAGLDIENAEAEEIVRMNGELSDIQSNLEEFSSTSLYKEIADLRNQFTDNIKTKRIDPIVSEIEASIGKLEFDHAESGLAELRQFADGFAEAVGSTPEDFYSRIELEKAKYIDFSVTYNNRDVVLLQNDAGKITFLGEGVRQNELVLIYKYEGEIRLASTKVAPEIQAVFSDGSSVELDEDDTTFRHFPDHTIAYQPVSDDLAQTLVRLDYRFGLNKDETFKKTEIGPAGETATLKEVAALPDTELQPSLSAVNGKMTVEISKIAIQERTVTVEGKLTSGADINLETPASLYVPSHEMFDTNWMEEELFAGVGKEFAVQFDLRHRIPAEAKYLKFYIAGIQVNIDLATGKEYTPSGQELLTQQIIVPGNETDVTESFDDWNNTILENASGNLFADGIAFIQKYHWTEAPSFSVGLNQHYKRLTAKVAVDKLTAGSEYGSSKVKVMGDGKVLKMLSFGSAKAATLDLDVNVSGVRTLQFIIVPTPGKHGETQRIIIGDGVLTP</sequence>
<dbReference type="Gene3D" id="2.60.120.1060">
    <property type="entry name" value="NPCBM/NEW2 domain"/>
    <property type="match status" value="1"/>
</dbReference>
<dbReference type="PROSITE" id="PS51257">
    <property type="entry name" value="PROKAR_LIPOPROTEIN"/>
    <property type="match status" value="1"/>
</dbReference>
<dbReference type="Proteomes" id="UP000266552">
    <property type="component" value="Chromosome"/>
</dbReference>
<gene>
    <name evidence="3" type="ORF">D5F53_13585</name>
</gene>
<evidence type="ECO:0000313" key="3">
    <source>
        <dbReference type="EMBL" id="AYB44261.1"/>
    </source>
</evidence>
<name>A0A385TL95_PAELA</name>
<dbReference type="RefSeq" id="WP_119848162.1">
    <property type="nucleotide sequence ID" value="NZ_CP032412.1"/>
</dbReference>
<keyword evidence="1" id="KW-0175">Coiled coil</keyword>
<dbReference type="KEGG" id="plw:D5F53_13585"/>
<reference evidence="3 4" key="1">
    <citation type="submission" date="2018-09" db="EMBL/GenBank/DDBJ databases">
        <title>Genome Sequence of Paenibacillus lautus Strain E7593-69, Azo Dye-Degrading Bacteria, Isolated from Commercial Tattoo Inks.</title>
        <authorList>
            <person name="Nho S.W."/>
            <person name="Kim S.-J."/>
            <person name="Kweon O."/>
            <person name="Cerniglia C.E."/>
        </authorList>
    </citation>
    <scope>NUCLEOTIDE SEQUENCE [LARGE SCALE GENOMIC DNA]</scope>
    <source>
        <strain evidence="3 4">E7593-69</strain>
    </source>
</reference>
<dbReference type="SUPFAM" id="SSF49785">
    <property type="entry name" value="Galactose-binding domain-like"/>
    <property type="match status" value="1"/>
</dbReference>
<proteinExistence type="predicted"/>
<protein>
    <recommendedName>
        <fullName evidence="2">Glycosyl hydrolase family 98 putative carbohydrate-binding module domain-containing protein</fullName>
    </recommendedName>
</protein>
<feature type="domain" description="Glycosyl hydrolase family 98 putative carbohydrate-binding module" evidence="2">
    <location>
        <begin position="510"/>
        <end position="581"/>
    </location>
</feature>
<evidence type="ECO:0000256" key="1">
    <source>
        <dbReference type="SAM" id="Coils"/>
    </source>
</evidence>
<dbReference type="EMBL" id="CP032412">
    <property type="protein sequence ID" value="AYB44261.1"/>
    <property type="molecule type" value="Genomic_DNA"/>
</dbReference>
<dbReference type="InterPro" id="IPR013222">
    <property type="entry name" value="Glyco_hyd_98_carb-bd"/>
</dbReference>
<evidence type="ECO:0000259" key="2">
    <source>
        <dbReference type="Pfam" id="PF08305"/>
    </source>
</evidence>
<organism evidence="3 4">
    <name type="scientific">Paenibacillus lautus</name>
    <name type="common">Bacillus lautus</name>
    <dbReference type="NCBI Taxonomy" id="1401"/>
    <lineage>
        <taxon>Bacteria</taxon>
        <taxon>Bacillati</taxon>
        <taxon>Bacillota</taxon>
        <taxon>Bacilli</taxon>
        <taxon>Bacillales</taxon>
        <taxon>Paenibacillaceae</taxon>
        <taxon>Paenibacillus</taxon>
    </lineage>
</organism>
<accession>A0A385TL95</accession>
<dbReference type="AlphaFoldDB" id="A0A385TL95"/>
<dbReference type="InterPro" id="IPR038637">
    <property type="entry name" value="NPCBM_sf"/>
</dbReference>
<feature type="coiled-coil region" evidence="1">
    <location>
        <begin position="72"/>
        <end position="106"/>
    </location>
</feature>
<evidence type="ECO:0000313" key="4">
    <source>
        <dbReference type="Proteomes" id="UP000266552"/>
    </source>
</evidence>
<keyword evidence="4" id="KW-1185">Reference proteome</keyword>
<dbReference type="Pfam" id="PF08305">
    <property type="entry name" value="NPCBM"/>
    <property type="match status" value="1"/>
</dbReference>
<dbReference type="InterPro" id="IPR008979">
    <property type="entry name" value="Galactose-bd-like_sf"/>
</dbReference>